<dbReference type="Gene3D" id="1.20.1280.50">
    <property type="match status" value="1"/>
</dbReference>
<dbReference type="PANTHER" id="PTHR38926:SF5">
    <property type="entry name" value="F-BOX AND LEUCINE-RICH REPEAT PROTEIN 6"/>
    <property type="match status" value="1"/>
</dbReference>
<keyword evidence="2" id="KW-1185">Reference proteome</keyword>
<reference evidence="1 2" key="1">
    <citation type="submission" date="2014-04" db="EMBL/GenBank/DDBJ databases">
        <authorList>
            <consortium name="DOE Joint Genome Institute"/>
            <person name="Kuo A."/>
            <person name="Zuccaro A."/>
            <person name="Kohler A."/>
            <person name="Nagy L.G."/>
            <person name="Floudas D."/>
            <person name="Copeland A."/>
            <person name="Barry K.W."/>
            <person name="Cichocki N."/>
            <person name="Veneault-Fourrey C."/>
            <person name="LaButti K."/>
            <person name="Lindquist E.A."/>
            <person name="Lipzen A."/>
            <person name="Lundell T."/>
            <person name="Morin E."/>
            <person name="Murat C."/>
            <person name="Sun H."/>
            <person name="Tunlid A."/>
            <person name="Henrissat B."/>
            <person name="Grigoriev I.V."/>
            <person name="Hibbett D.S."/>
            <person name="Martin F."/>
            <person name="Nordberg H.P."/>
            <person name="Cantor M.N."/>
            <person name="Hua S.X."/>
        </authorList>
    </citation>
    <scope>NUCLEOTIDE SEQUENCE [LARGE SCALE GENOMIC DNA]</scope>
    <source>
        <strain evidence="1 2">MAFF 305830</strain>
    </source>
</reference>
<organism evidence="1 2">
    <name type="scientific">Serendipita vermifera MAFF 305830</name>
    <dbReference type="NCBI Taxonomy" id="933852"/>
    <lineage>
        <taxon>Eukaryota</taxon>
        <taxon>Fungi</taxon>
        <taxon>Dikarya</taxon>
        <taxon>Basidiomycota</taxon>
        <taxon>Agaricomycotina</taxon>
        <taxon>Agaricomycetes</taxon>
        <taxon>Sebacinales</taxon>
        <taxon>Serendipitaceae</taxon>
        <taxon>Serendipita</taxon>
    </lineage>
</organism>
<dbReference type="Gene3D" id="3.80.10.10">
    <property type="entry name" value="Ribonuclease Inhibitor"/>
    <property type="match status" value="1"/>
</dbReference>
<accession>A0A0C2WLM5</accession>
<dbReference type="OrthoDB" id="3365698at2759"/>
<dbReference type="AlphaFoldDB" id="A0A0C2WLM5"/>
<evidence type="ECO:0000313" key="1">
    <source>
        <dbReference type="EMBL" id="KIM27213.1"/>
    </source>
</evidence>
<sequence>MEGDDTFSASLENDRAAVLAQSQQKKQHFASKLKDLGDLYAIRRQNLIHLLSKLKDEFAASKASLQQEFADDEMEIAIKLQRIDEKYKNHRKARTFAKLPAEMLGHIFEHCIKREQNSANGVDWGVSPWVFTRVCRFWRQTALGTPSLWRRILVTDNLKCYWSSIQRNTPDSVVERTGPVRLHSAIQVCVDADELRDSLRRGGAASLEITLIFCGHSGPFNHRPESAFYTRLYQALFNETISPRISHLILDSGTAWETLNSIRIEGIEELEISLSNLKYLRIYSLMPFTMRVRNEQPILKATLEGAKKLEGIYLGTNSVPEWLDYGSWKISSYGATISSLKELRVRDTHLLNTVLGGSVDLETLVIDGAARVEESIHERYADSEISSWPTSETPDITFRRLTRLHLILDDFSLLTPLKLPVLEELRLTQSHRWGVNGMNEGEVTLQNPDFSIELPNLRVLRVTSAHIAPLNRLNMPQLGSLHLTSTRGRQSKCDADILDFLGGKPNVVEVPETFSQNTFPGVKELYIDAMMSEKGLISTVKCFPSLNTLSLVPGTKIGKGLIRALTVGRQKRVTSGVTCPDLSVLQINCYAFQDWDKKEKREKRVGTLMPGGLNDAVEKLVHSREAWGKRLVRCTVLDTSGQKKEFV</sequence>
<gene>
    <name evidence="1" type="ORF">M408DRAFT_330133</name>
</gene>
<dbReference type="SUPFAM" id="SSF52047">
    <property type="entry name" value="RNI-like"/>
    <property type="match status" value="1"/>
</dbReference>
<dbReference type="EMBL" id="KN824300">
    <property type="protein sequence ID" value="KIM27213.1"/>
    <property type="molecule type" value="Genomic_DNA"/>
</dbReference>
<dbReference type="PANTHER" id="PTHR38926">
    <property type="entry name" value="F-BOX DOMAIN CONTAINING PROTEIN, EXPRESSED"/>
    <property type="match status" value="1"/>
</dbReference>
<evidence type="ECO:0000313" key="2">
    <source>
        <dbReference type="Proteomes" id="UP000054097"/>
    </source>
</evidence>
<proteinExistence type="predicted"/>
<protein>
    <submittedName>
        <fullName evidence="1">Uncharacterized protein</fullName>
    </submittedName>
</protein>
<dbReference type="InterPro" id="IPR032675">
    <property type="entry name" value="LRR_dom_sf"/>
</dbReference>
<dbReference type="Proteomes" id="UP000054097">
    <property type="component" value="Unassembled WGS sequence"/>
</dbReference>
<dbReference type="HOGENOM" id="CLU_423448_0_0_1"/>
<reference evidence="2" key="2">
    <citation type="submission" date="2015-01" db="EMBL/GenBank/DDBJ databases">
        <title>Evolutionary Origins and Diversification of the Mycorrhizal Mutualists.</title>
        <authorList>
            <consortium name="DOE Joint Genome Institute"/>
            <consortium name="Mycorrhizal Genomics Consortium"/>
            <person name="Kohler A."/>
            <person name="Kuo A."/>
            <person name="Nagy L.G."/>
            <person name="Floudas D."/>
            <person name="Copeland A."/>
            <person name="Barry K.W."/>
            <person name="Cichocki N."/>
            <person name="Veneault-Fourrey C."/>
            <person name="LaButti K."/>
            <person name="Lindquist E.A."/>
            <person name="Lipzen A."/>
            <person name="Lundell T."/>
            <person name="Morin E."/>
            <person name="Murat C."/>
            <person name="Riley R."/>
            <person name="Ohm R."/>
            <person name="Sun H."/>
            <person name="Tunlid A."/>
            <person name="Henrissat B."/>
            <person name="Grigoriev I.V."/>
            <person name="Hibbett D.S."/>
            <person name="Martin F."/>
        </authorList>
    </citation>
    <scope>NUCLEOTIDE SEQUENCE [LARGE SCALE GENOMIC DNA]</scope>
    <source>
        <strain evidence="2">MAFF 305830</strain>
    </source>
</reference>
<name>A0A0C2WLM5_SERVB</name>